<evidence type="ECO:0000313" key="3">
    <source>
        <dbReference type="EMBL" id="KAL3835247.1"/>
    </source>
</evidence>
<reference evidence="3 4" key="1">
    <citation type="submission" date="2024-12" db="EMBL/GenBank/DDBJ databases">
        <title>The unique morphological basis and parallel evolutionary history of personate flowers in Penstemon.</title>
        <authorList>
            <person name="Depatie T.H."/>
            <person name="Wessinger C.A."/>
        </authorList>
    </citation>
    <scope>NUCLEOTIDE SEQUENCE [LARGE SCALE GENOMIC DNA]</scope>
    <source>
        <strain evidence="3">WTNN_2</strain>
        <tissue evidence="3">Leaf</tissue>
    </source>
</reference>
<dbReference type="InterPro" id="IPR011990">
    <property type="entry name" value="TPR-like_helical_dom_sf"/>
</dbReference>
<accession>A0ABD3TE14</accession>
<protein>
    <recommendedName>
        <fullName evidence="5">Pentatricopeptide repeat-containing protein</fullName>
    </recommendedName>
</protein>
<dbReference type="PANTHER" id="PTHR47003:SF2">
    <property type="entry name" value="OS01G0970900 PROTEIN"/>
    <property type="match status" value="1"/>
</dbReference>
<dbReference type="Proteomes" id="UP001634393">
    <property type="component" value="Unassembled WGS sequence"/>
</dbReference>
<feature type="repeat" description="PPR" evidence="2">
    <location>
        <begin position="452"/>
        <end position="486"/>
    </location>
</feature>
<evidence type="ECO:0008006" key="5">
    <source>
        <dbReference type="Google" id="ProtNLM"/>
    </source>
</evidence>
<feature type="repeat" description="PPR" evidence="2">
    <location>
        <begin position="487"/>
        <end position="521"/>
    </location>
</feature>
<evidence type="ECO:0000313" key="4">
    <source>
        <dbReference type="Proteomes" id="UP001634393"/>
    </source>
</evidence>
<dbReference type="Pfam" id="PF01535">
    <property type="entry name" value="PPR"/>
    <property type="match status" value="4"/>
</dbReference>
<dbReference type="Pfam" id="PF13041">
    <property type="entry name" value="PPR_2"/>
    <property type="match status" value="1"/>
</dbReference>
<evidence type="ECO:0000256" key="1">
    <source>
        <dbReference type="ARBA" id="ARBA00022737"/>
    </source>
</evidence>
<keyword evidence="1" id="KW-0677">Repeat</keyword>
<evidence type="ECO:0000256" key="2">
    <source>
        <dbReference type="PROSITE-ProRule" id="PRU00708"/>
    </source>
</evidence>
<dbReference type="PROSITE" id="PS51375">
    <property type="entry name" value="PPR"/>
    <property type="match status" value="5"/>
</dbReference>
<feature type="repeat" description="PPR" evidence="2">
    <location>
        <begin position="558"/>
        <end position="592"/>
    </location>
</feature>
<dbReference type="PANTHER" id="PTHR47003">
    <property type="entry name" value="OS01G0970900 PROTEIN"/>
    <property type="match status" value="1"/>
</dbReference>
<dbReference type="AlphaFoldDB" id="A0ABD3TE14"/>
<name>A0ABD3TE14_9LAMI</name>
<dbReference type="Gene3D" id="1.25.40.10">
    <property type="entry name" value="Tetratricopeptide repeat domain"/>
    <property type="match status" value="4"/>
</dbReference>
<dbReference type="InterPro" id="IPR044578">
    <property type="entry name" value="BIR6-like"/>
</dbReference>
<keyword evidence="4" id="KW-1185">Reference proteome</keyword>
<comment type="caution">
    <text evidence="3">The sequence shown here is derived from an EMBL/GenBank/DDBJ whole genome shotgun (WGS) entry which is preliminary data.</text>
</comment>
<dbReference type="NCBIfam" id="TIGR00756">
    <property type="entry name" value="PPR"/>
    <property type="match status" value="3"/>
</dbReference>
<dbReference type="InterPro" id="IPR002885">
    <property type="entry name" value="PPR_rpt"/>
</dbReference>
<gene>
    <name evidence="3" type="ORF">ACJIZ3_009983</name>
</gene>
<feature type="repeat" description="PPR" evidence="2">
    <location>
        <begin position="310"/>
        <end position="344"/>
    </location>
</feature>
<organism evidence="3 4">
    <name type="scientific">Penstemon smallii</name>
    <dbReference type="NCBI Taxonomy" id="265156"/>
    <lineage>
        <taxon>Eukaryota</taxon>
        <taxon>Viridiplantae</taxon>
        <taxon>Streptophyta</taxon>
        <taxon>Embryophyta</taxon>
        <taxon>Tracheophyta</taxon>
        <taxon>Spermatophyta</taxon>
        <taxon>Magnoliopsida</taxon>
        <taxon>eudicotyledons</taxon>
        <taxon>Gunneridae</taxon>
        <taxon>Pentapetalae</taxon>
        <taxon>asterids</taxon>
        <taxon>lamiids</taxon>
        <taxon>Lamiales</taxon>
        <taxon>Plantaginaceae</taxon>
        <taxon>Cheloneae</taxon>
        <taxon>Penstemon</taxon>
    </lineage>
</organism>
<proteinExistence type="predicted"/>
<feature type="repeat" description="PPR" evidence="2">
    <location>
        <begin position="417"/>
        <end position="451"/>
    </location>
</feature>
<sequence>MYRWIRVLSNLTRIILVISPYLEKCENPFTEKLWRAQRAAMNKAKKILTHFRFAESLYSTQFSRTQSIHKQVTHFSHLSPPIFTKIQSLTNIFYINSHNQQTIFFSSKPESFLEIFSSDDWPKKLKKGLEDLNLELTHETVMYVLKKLSKDSKKASKFFKWVVEENGFEPSSSIYSLMLRIYASKEFMKEFWVTIKEMKEKGYFVDEETYKTIFATFRALKMENEATALKHFYERLIKENAMGDSVNEVVEVIKSGEWGEEVENKLGEMEIKVSDNYMLRVLKELRGKGYPLKAHRFFKWVENSLGFKHSTITYNGILRVLCWEESIAELWSVLEEMKSVGFELDLDTYIKVSRQLQKNKMLGDAVKLYEHMMDSPYKPSFKECSILLRSIATQHTPNLDLVYRVVNKFEAAGNPSSKAIYDGIHRSLTSLGKFDEAEKMVETMRNSGYEPDNITYSQLVFGLAKAKRCDEANKVLDLMEEKGCTPDIKTWTILIKGHIAVNEMDKALLSFAKMMEKGFDADADLLDVLIYGFTSYQRTIGAYKLLIELAHKTRLRPWQSTYKNLIQKLLGERKLEEAMELLKLMKKHDYPPFAEPFVQYVSKFGTVDDASEFLKALSGKENPSVAAYQHIFKSFFDEGRHSEAKDLLFKCPHHIRKHPAVCSFFGSAT</sequence>
<dbReference type="EMBL" id="JBJXBP010000004">
    <property type="protein sequence ID" value="KAL3835247.1"/>
    <property type="molecule type" value="Genomic_DNA"/>
</dbReference>